<name>A0A1W5LJN0_9CAUD</name>
<evidence type="ECO:0000313" key="2">
    <source>
        <dbReference type="Proteomes" id="UP000226229"/>
    </source>
</evidence>
<sequence>MFKIGKKYRVREGEEKKYLLSASNRNGSINAVISTSEFIVEDMKGHNVTMISTATSRNAGKILHSLRSEVLIYDEEFDFFEEVTEDFDFECTITMKSGDPLSFTVKDERSRLRIISLLQAIKFK</sequence>
<dbReference type="Proteomes" id="UP000226229">
    <property type="component" value="Segment"/>
</dbReference>
<keyword evidence="2" id="KW-1185">Reference proteome</keyword>
<protein>
    <submittedName>
        <fullName evidence="1">Uncharacterized protein</fullName>
    </submittedName>
</protein>
<evidence type="ECO:0000313" key="1">
    <source>
        <dbReference type="EMBL" id="ANH49858.1"/>
    </source>
</evidence>
<organism evidence="1 2">
    <name type="scientific">Escherichia phage PE37</name>
    <dbReference type="NCBI Taxonomy" id="1837875"/>
    <lineage>
        <taxon>Viruses</taxon>
        <taxon>Duplodnaviria</taxon>
        <taxon>Heunggongvirae</taxon>
        <taxon>Uroviricota</taxon>
        <taxon>Caudoviricetes</taxon>
        <taxon>Pantevenvirales</taxon>
        <taxon>Straboviridae</taxon>
        <taxon>Tevenvirinae</taxon>
        <taxon>Tequatrovirus</taxon>
        <taxon>Tequatrovirus pe37</taxon>
    </lineage>
</organism>
<gene>
    <name evidence="1" type="ORF">PE37_0255</name>
</gene>
<proteinExistence type="predicted"/>
<accession>A0A1W5LJN0</accession>
<reference evidence="1 2" key="1">
    <citation type="submission" date="2016-03" db="EMBL/GenBank/DDBJ databases">
        <title>Genomic characterization of a T4 like phage against E. coli O157:H7.</title>
        <authorList>
            <person name="Hoang Minh S."/>
            <person name="Hoang Minh D."/>
            <person name="Honjo K.-I."/>
            <person name="Miyamoto T."/>
        </authorList>
    </citation>
    <scope>NUCLEOTIDE SEQUENCE [LARGE SCALE GENOMIC DNA]</scope>
</reference>
<dbReference type="EMBL" id="KU925172">
    <property type="protein sequence ID" value="ANH49858.1"/>
    <property type="molecule type" value="Genomic_DNA"/>
</dbReference>